<evidence type="ECO:0000256" key="10">
    <source>
        <dbReference type="ARBA" id="ARBA00023224"/>
    </source>
</evidence>
<dbReference type="AlphaFoldDB" id="A0A7J7FKA4"/>
<evidence type="ECO:0000256" key="3">
    <source>
        <dbReference type="ARBA" id="ARBA00022606"/>
    </source>
</evidence>
<dbReference type="InterPro" id="IPR000725">
    <property type="entry name" value="Olfact_rcpt"/>
</dbReference>
<gene>
    <name evidence="11" type="ORF">HPG69_015022</name>
</gene>
<keyword evidence="7" id="KW-0297">G-protein coupled receptor</keyword>
<dbReference type="GO" id="GO:0004984">
    <property type="term" value="F:olfactory receptor activity"/>
    <property type="evidence" value="ECO:0007669"/>
    <property type="project" value="InterPro"/>
</dbReference>
<keyword evidence="12" id="KW-1185">Reference proteome</keyword>
<keyword evidence="2" id="KW-1003">Cell membrane</keyword>
<dbReference type="Proteomes" id="UP000551758">
    <property type="component" value="Unassembled WGS sequence"/>
</dbReference>
<dbReference type="PANTHER" id="PTHR26454">
    <property type="entry name" value="OLFACTORY RECEPTOR"/>
    <property type="match status" value="1"/>
</dbReference>
<keyword evidence="6" id="KW-1133">Transmembrane helix</keyword>
<evidence type="ECO:0000256" key="5">
    <source>
        <dbReference type="ARBA" id="ARBA00022725"/>
    </source>
</evidence>
<keyword evidence="8" id="KW-0472">Membrane</keyword>
<evidence type="ECO:0000256" key="4">
    <source>
        <dbReference type="ARBA" id="ARBA00022692"/>
    </source>
</evidence>
<accession>A0A7J7FKA4</accession>
<evidence type="ECO:0000313" key="12">
    <source>
        <dbReference type="Proteomes" id="UP000551758"/>
    </source>
</evidence>
<dbReference type="InterPro" id="IPR047132">
    <property type="entry name" value="Olfact_rcpt_6C-like"/>
</dbReference>
<evidence type="ECO:0000256" key="7">
    <source>
        <dbReference type="ARBA" id="ARBA00023040"/>
    </source>
</evidence>
<evidence type="ECO:0000313" key="11">
    <source>
        <dbReference type="EMBL" id="KAF5928417.1"/>
    </source>
</evidence>
<evidence type="ECO:0000256" key="6">
    <source>
        <dbReference type="ARBA" id="ARBA00022989"/>
    </source>
</evidence>
<comment type="subcellular location">
    <subcellularLocation>
        <location evidence="1">Cell membrane</location>
        <topology evidence="1">Multi-pass membrane protein</topology>
    </subcellularLocation>
</comment>
<keyword evidence="3" id="KW-0716">Sensory transduction</keyword>
<dbReference type="PANTHER" id="PTHR26454:SF72">
    <property type="entry name" value="OLFACTORY RECEPTOR 6C74"/>
    <property type="match status" value="1"/>
</dbReference>
<feature type="non-terminal residue" evidence="11">
    <location>
        <position position="47"/>
    </location>
</feature>
<keyword evidence="9" id="KW-0675">Receptor</keyword>
<comment type="caution">
    <text evidence="11">The sequence shown here is derived from an EMBL/GenBank/DDBJ whole genome shotgun (WGS) entry which is preliminary data.</text>
</comment>
<keyword evidence="5" id="KW-0552">Olfaction</keyword>
<dbReference type="GO" id="GO:0004930">
    <property type="term" value="F:G protein-coupled receptor activity"/>
    <property type="evidence" value="ECO:0007669"/>
    <property type="project" value="UniProtKB-KW"/>
</dbReference>
<protein>
    <submittedName>
        <fullName evidence="11">Uncharacterized protein</fullName>
    </submittedName>
</protein>
<keyword evidence="4" id="KW-0812">Transmembrane</keyword>
<evidence type="ECO:0000256" key="1">
    <source>
        <dbReference type="ARBA" id="ARBA00004651"/>
    </source>
</evidence>
<organism evidence="11 12">
    <name type="scientific">Diceros bicornis minor</name>
    <name type="common">South-central black rhinoceros</name>
    <dbReference type="NCBI Taxonomy" id="77932"/>
    <lineage>
        <taxon>Eukaryota</taxon>
        <taxon>Metazoa</taxon>
        <taxon>Chordata</taxon>
        <taxon>Craniata</taxon>
        <taxon>Vertebrata</taxon>
        <taxon>Euteleostomi</taxon>
        <taxon>Mammalia</taxon>
        <taxon>Eutheria</taxon>
        <taxon>Laurasiatheria</taxon>
        <taxon>Perissodactyla</taxon>
        <taxon>Rhinocerotidae</taxon>
        <taxon>Diceros</taxon>
    </lineage>
</organism>
<proteinExistence type="predicted"/>
<keyword evidence="10" id="KW-0807">Transducer</keyword>
<reference evidence="11 12" key="1">
    <citation type="journal article" date="2020" name="Mol. Biol. Evol.">
        <title>Interspecific Gene Flow and the Evolution of Specialization in Black and White Rhinoceros.</title>
        <authorList>
            <person name="Moodley Y."/>
            <person name="Westbury M.V."/>
            <person name="Russo I.M."/>
            <person name="Gopalakrishnan S."/>
            <person name="Rakotoarivelo A."/>
            <person name="Olsen R.A."/>
            <person name="Prost S."/>
            <person name="Tunstall T."/>
            <person name="Ryder O.A."/>
            <person name="Dalen L."/>
            <person name="Bruford M.W."/>
        </authorList>
    </citation>
    <scope>NUCLEOTIDE SEQUENCE [LARGE SCALE GENOMIC DNA]</scope>
    <source>
        <strain evidence="11">SBR-YM</strain>
        <tissue evidence="11">Skin</tissue>
    </source>
</reference>
<evidence type="ECO:0000256" key="8">
    <source>
        <dbReference type="ARBA" id="ARBA00023136"/>
    </source>
</evidence>
<name>A0A7J7FKA4_DICBM</name>
<dbReference type="GO" id="GO:0005886">
    <property type="term" value="C:plasma membrane"/>
    <property type="evidence" value="ECO:0007669"/>
    <property type="project" value="UniProtKB-SubCell"/>
</dbReference>
<dbReference type="Pfam" id="PF13853">
    <property type="entry name" value="7tm_4"/>
    <property type="match status" value="1"/>
</dbReference>
<dbReference type="SUPFAM" id="SSF81321">
    <property type="entry name" value="Family A G protein-coupled receptor-like"/>
    <property type="match status" value="1"/>
</dbReference>
<evidence type="ECO:0000256" key="2">
    <source>
        <dbReference type="ARBA" id="ARBA00022475"/>
    </source>
</evidence>
<dbReference type="EMBL" id="JACDTQ010000370">
    <property type="protein sequence ID" value="KAF5928417.1"/>
    <property type="molecule type" value="Genomic_DNA"/>
</dbReference>
<evidence type="ECO:0000256" key="9">
    <source>
        <dbReference type="ARBA" id="ARBA00023170"/>
    </source>
</evidence>
<sequence length="47" mass="5105">MALLSAILTLLATLALVILSYTNISRTLLKIPSSQQRKKAFSTCSSH</sequence>